<gene>
    <name evidence="1" type="ORF">Pcinc_017737</name>
</gene>
<reference evidence="1" key="1">
    <citation type="submission" date="2023-10" db="EMBL/GenBank/DDBJ databases">
        <title>Genome assemblies of two species of porcelain crab, Petrolisthes cinctipes and Petrolisthes manimaculis (Anomura: Porcellanidae).</title>
        <authorList>
            <person name="Angst P."/>
        </authorList>
    </citation>
    <scope>NUCLEOTIDE SEQUENCE</scope>
    <source>
        <strain evidence="1">PB745_01</strain>
        <tissue evidence="1">Gill</tissue>
    </source>
</reference>
<proteinExistence type="predicted"/>
<name>A0AAE1KK54_PETCI</name>
<dbReference type="Proteomes" id="UP001286313">
    <property type="component" value="Unassembled WGS sequence"/>
</dbReference>
<keyword evidence="2" id="KW-1185">Reference proteome</keyword>
<comment type="caution">
    <text evidence="1">The sequence shown here is derived from an EMBL/GenBank/DDBJ whole genome shotgun (WGS) entry which is preliminary data.</text>
</comment>
<evidence type="ECO:0000313" key="1">
    <source>
        <dbReference type="EMBL" id="KAK3877551.1"/>
    </source>
</evidence>
<sequence length="236" mass="27327">MTLVLLAEFEISGVLKMERVEELREELKDALKVFEMTQERKQQYLEEIQKTIISIVQHHTTENLRMGMQDYFEERNNRLHTTLQDIDECLNRASEAHALVSNYRTQLLDACNDKIQPATTVTDGPILLSGQGVEDLQDISTRTEQSVLKVNNLQEEYSRVMTDIGEHIPEKISKILSESRERITLADQERSKEAIHVFQQSGEELDKAVEVLESMEMMKQQMEHLFHVLRTPNNSA</sequence>
<evidence type="ECO:0000313" key="2">
    <source>
        <dbReference type="Proteomes" id="UP001286313"/>
    </source>
</evidence>
<dbReference type="EMBL" id="JAWQEG010001660">
    <property type="protein sequence ID" value="KAK3877551.1"/>
    <property type="molecule type" value="Genomic_DNA"/>
</dbReference>
<organism evidence="1 2">
    <name type="scientific">Petrolisthes cinctipes</name>
    <name type="common">Flat porcelain crab</name>
    <dbReference type="NCBI Taxonomy" id="88211"/>
    <lineage>
        <taxon>Eukaryota</taxon>
        <taxon>Metazoa</taxon>
        <taxon>Ecdysozoa</taxon>
        <taxon>Arthropoda</taxon>
        <taxon>Crustacea</taxon>
        <taxon>Multicrustacea</taxon>
        <taxon>Malacostraca</taxon>
        <taxon>Eumalacostraca</taxon>
        <taxon>Eucarida</taxon>
        <taxon>Decapoda</taxon>
        <taxon>Pleocyemata</taxon>
        <taxon>Anomura</taxon>
        <taxon>Galatheoidea</taxon>
        <taxon>Porcellanidae</taxon>
        <taxon>Petrolisthes</taxon>
    </lineage>
</organism>
<accession>A0AAE1KK54</accession>
<dbReference type="AlphaFoldDB" id="A0AAE1KK54"/>
<protein>
    <submittedName>
        <fullName evidence="1">Uncharacterized protein</fullName>
    </submittedName>
</protein>